<organism evidence="3 4">
    <name type="scientific">Burkholderia multivorans (strain ATCC 17616 / 249)</name>
    <dbReference type="NCBI Taxonomy" id="395019"/>
    <lineage>
        <taxon>Bacteria</taxon>
        <taxon>Pseudomonadati</taxon>
        <taxon>Pseudomonadota</taxon>
        <taxon>Betaproteobacteria</taxon>
        <taxon>Burkholderiales</taxon>
        <taxon>Burkholderiaceae</taxon>
        <taxon>Burkholderia</taxon>
        <taxon>Burkholderia cepacia complex</taxon>
    </lineage>
</organism>
<feature type="signal peptide" evidence="1">
    <location>
        <begin position="1"/>
        <end position="28"/>
    </location>
</feature>
<dbReference type="InterPro" id="IPR050266">
    <property type="entry name" value="AB_hydrolase_sf"/>
</dbReference>
<dbReference type="RefSeq" id="WP_012218423.1">
    <property type="nucleotide sequence ID" value="NC_010087.1"/>
</dbReference>
<dbReference type="InterPro" id="IPR000639">
    <property type="entry name" value="Epox_hydrolase-like"/>
</dbReference>
<evidence type="ECO:0000259" key="2">
    <source>
        <dbReference type="Pfam" id="PF12697"/>
    </source>
</evidence>
<dbReference type="SUPFAM" id="SSF53474">
    <property type="entry name" value="alpha/beta-Hydrolases"/>
    <property type="match status" value="1"/>
</dbReference>
<dbReference type="InterPro" id="IPR000073">
    <property type="entry name" value="AB_hydrolase_1"/>
</dbReference>
<dbReference type="PRINTS" id="PR00111">
    <property type="entry name" value="ABHYDROLASE"/>
</dbReference>
<dbReference type="InterPro" id="IPR029058">
    <property type="entry name" value="AB_hydrolase_fold"/>
</dbReference>
<keyword evidence="1" id="KW-0732">Signal</keyword>
<dbReference type="PANTHER" id="PTHR43798:SF33">
    <property type="entry name" value="HYDROLASE, PUTATIVE (AFU_ORTHOLOGUE AFUA_2G14860)-RELATED"/>
    <property type="match status" value="1"/>
</dbReference>
<evidence type="ECO:0000313" key="3">
    <source>
        <dbReference type="EMBL" id="BAG47257.1"/>
    </source>
</evidence>
<reference evidence="3 4" key="1">
    <citation type="submission" date="2007-04" db="EMBL/GenBank/DDBJ databases">
        <title>Complete genome sequence of Burkholderia multivorans ATCC 17616.</title>
        <authorList>
            <person name="Ohtsubo Y."/>
            <person name="Yamashita A."/>
            <person name="Kurokawa K."/>
            <person name="Takami H."/>
            <person name="Yuhara S."/>
            <person name="Nishiyama E."/>
            <person name="Endo R."/>
            <person name="Miyazaki R."/>
            <person name="Ono A."/>
            <person name="Yano K."/>
            <person name="Ito M."/>
            <person name="Sota M."/>
            <person name="Yuji N."/>
            <person name="Hattori M."/>
            <person name="Tsuda M."/>
        </authorList>
    </citation>
    <scope>NUCLEOTIDE SEQUENCE [LARGE SCALE GENOMIC DNA]</scope>
    <source>
        <strain evidence="4">ATCC 17616 / 249</strain>
    </source>
</reference>
<dbReference type="KEGG" id="bmu:Bmul_6109"/>
<feature type="domain" description="AB hydrolase-1" evidence="2">
    <location>
        <begin position="56"/>
        <end position="289"/>
    </location>
</feature>
<keyword evidence="4" id="KW-1185">Reference proteome</keyword>
<dbReference type="KEGG" id="bmj:BMULJ_05422"/>
<keyword evidence="3" id="KW-0378">Hydrolase</keyword>
<dbReference type="Proteomes" id="UP000008815">
    <property type="component" value="Chromosome 3"/>
</dbReference>
<evidence type="ECO:0000256" key="1">
    <source>
        <dbReference type="SAM" id="SignalP"/>
    </source>
</evidence>
<protein>
    <submittedName>
        <fullName evidence="3">Alpha/beta hydrolase</fullName>
    </submittedName>
</protein>
<accession>A0A0H3KXV6</accession>
<dbReference type="GO" id="GO:0016020">
    <property type="term" value="C:membrane"/>
    <property type="evidence" value="ECO:0007669"/>
    <property type="project" value="TreeGrafter"/>
</dbReference>
<proteinExistence type="predicted"/>
<dbReference type="HOGENOM" id="CLU_020336_18_1_4"/>
<evidence type="ECO:0000313" key="4">
    <source>
        <dbReference type="Proteomes" id="UP000008815"/>
    </source>
</evidence>
<gene>
    <name evidence="3" type="ordered locus">BMULJ_05422</name>
</gene>
<dbReference type="Pfam" id="PF12697">
    <property type="entry name" value="Abhydrolase_6"/>
    <property type="match status" value="1"/>
</dbReference>
<name>A0A0H3KXV6_BURM1</name>
<sequence>MSLRTFSHLLISALSAVTLLASAPHAFAAPNSYTVTSADGVRIAVQENGNPNGQPIILVHGLLGSRLNWDAQVRSRELSRYRIITYDLRGHGLSDKPAGPEPYHDGSRWGDDLAAVIRGSHARKPVVVGWSLGGVVISNYLAKYGDSGIAGAVYVDGVVELAPGQIVAHPDVYRDMNSADLKTHLDGERTFVGLCFNRRPDADTFARLLANAAMASWDMQREVPAMTVFATEGLAKARVPLLFIYGGRDVLVDTQATLARAAALNPHIVSHVYADAGHAPFIEEPERFNRDLDAFVRSASQQGRDVLPEGKEGT</sequence>
<dbReference type="GeneID" id="93168070"/>
<dbReference type="eggNOG" id="COG2267">
    <property type="taxonomic scope" value="Bacteria"/>
</dbReference>
<dbReference type="PRINTS" id="PR00412">
    <property type="entry name" value="EPOXHYDRLASE"/>
</dbReference>
<dbReference type="GO" id="GO:0016787">
    <property type="term" value="F:hydrolase activity"/>
    <property type="evidence" value="ECO:0007669"/>
    <property type="project" value="UniProtKB-KW"/>
</dbReference>
<dbReference type="STRING" id="395019.BMULJ_05422"/>
<feature type="chain" id="PRO_5002613959" evidence="1">
    <location>
        <begin position="29"/>
        <end position="314"/>
    </location>
</feature>
<dbReference type="PANTHER" id="PTHR43798">
    <property type="entry name" value="MONOACYLGLYCEROL LIPASE"/>
    <property type="match status" value="1"/>
</dbReference>
<dbReference type="Gene3D" id="3.40.50.1820">
    <property type="entry name" value="alpha/beta hydrolase"/>
    <property type="match status" value="1"/>
</dbReference>
<dbReference type="AlphaFoldDB" id="A0A0H3KXV6"/>
<dbReference type="EMBL" id="AP009387">
    <property type="protein sequence ID" value="BAG47257.1"/>
    <property type="molecule type" value="Genomic_DNA"/>
</dbReference>